<keyword evidence="2" id="KW-0732">Signal</keyword>
<keyword evidence="5" id="KW-1185">Reference proteome</keyword>
<dbReference type="GO" id="GO:0006457">
    <property type="term" value="P:protein folding"/>
    <property type="evidence" value="ECO:0007669"/>
    <property type="project" value="TreeGrafter"/>
</dbReference>
<dbReference type="EMBL" id="LXWW01000554">
    <property type="protein sequence ID" value="OAO12292.1"/>
    <property type="molecule type" value="Genomic_DNA"/>
</dbReference>
<dbReference type="AlphaFoldDB" id="A0A196S880"/>
<organism evidence="4 5">
    <name type="scientific">Blastocystis sp. subtype 1 (strain ATCC 50177 / NandII)</name>
    <dbReference type="NCBI Taxonomy" id="478820"/>
    <lineage>
        <taxon>Eukaryota</taxon>
        <taxon>Sar</taxon>
        <taxon>Stramenopiles</taxon>
        <taxon>Bigyra</taxon>
        <taxon>Opalozoa</taxon>
        <taxon>Opalinata</taxon>
        <taxon>Blastocystidae</taxon>
        <taxon>Blastocystis</taxon>
    </lineage>
</organism>
<keyword evidence="4" id="KW-0413">Isomerase</keyword>
<comment type="caution">
    <text evidence="4">The sequence shown here is derived from an EMBL/GenBank/DDBJ whole genome shotgun (WGS) entry which is preliminary data.</text>
</comment>
<feature type="domain" description="Thioredoxin" evidence="3">
    <location>
        <begin position="177"/>
        <end position="333"/>
    </location>
</feature>
<evidence type="ECO:0000313" key="4">
    <source>
        <dbReference type="EMBL" id="OAO12292.1"/>
    </source>
</evidence>
<reference evidence="4 5" key="1">
    <citation type="submission" date="2016-05" db="EMBL/GenBank/DDBJ databases">
        <title>Nuclear genome of Blastocystis sp. subtype 1 NandII.</title>
        <authorList>
            <person name="Gentekaki E."/>
            <person name="Curtis B."/>
            <person name="Stairs C."/>
            <person name="Eme L."/>
            <person name="Herman E."/>
            <person name="Klimes V."/>
            <person name="Arias M.C."/>
            <person name="Elias M."/>
            <person name="Hilliou F."/>
            <person name="Klute M."/>
            <person name="Malik S.-B."/>
            <person name="Pightling A."/>
            <person name="Rachubinski R."/>
            <person name="Salas D."/>
            <person name="Schlacht A."/>
            <person name="Suga H."/>
            <person name="Archibald J."/>
            <person name="Ball S.G."/>
            <person name="Clark G."/>
            <person name="Dacks J."/>
            <person name="Van Der Giezen M."/>
            <person name="Tsaousis A."/>
            <person name="Roger A."/>
        </authorList>
    </citation>
    <scope>NUCLEOTIDE SEQUENCE [LARGE SCALE GENOMIC DNA]</scope>
    <source>
        <strain evidence="5">ATCC 50177 / NandII</strain>
    </source>
</reference>
<feature type="signal peptide" evidence="2">
    <location>
        <begin position="1"/>
        <end position="16"/>
    </location>
</feature>
<feature type="chain" id="PRO_5008274446" evidence="2">
    <location>
        <begin position="17"/>
        <end position="410"/>
    </location>
</feature>
<sequence>MILSLLSLFLAQLCTASTMVKEGVNFLTKENLDYALTNNYTVLAMWNGNTCKMCLDEFWTIQGLFYSFQRESSFLVMANTMGVDEELDKLYHINIQSEYPEYRLFLRGSSEPADTFVHPDGGLNTLYGREPELDALAREFMAATDRGAKLAVMKKVVKLKNRYQAAYRYYKAMKILVRQGAEALQAELTAVQERREAAELFSKEYKKEVGMENVIRQFEAISLERAVVELTPYNFDFVVNGERDVLVYFAVEGCKPCAEFAPIFQAVAEANESGVVLARMDLSLYKSYARRYHIEAYPVMKWFAKGESSQFPYAVEVARTKEAIESFIQEQLHPEETEQSNPEEKETEQVNSEVKEMEQVNSDGKETEQSNPEVKETEQVNSDGKETEQSNPEVKETEQVNSDGKEEAEL</sequence>
<protein>
    <submittedName>
        <fullName evidence="4">Protein disulfide isomerase</fullName>
    </submittedName>
</protein>
<dbReference type="SUPFAM" id="SSF52833">
    <property type="entry name" value="Thioredoxin-like"/>
    <property type="match status" value="1"/>
</dbReference>
<dbReference type="Pfam" id="PF00085">
    <property type="entry name" value="Thioredoxin"/>
    <property type="match status" value="1"/>
</dbReference>
<dbReference type="InterPro" id="IPR051063">
    <property type="entry name" value="PDI"/>
</dbReference>
<dbReference type="GO" id="GO:0003756">
    <property type="term" value="F:protein disulfide isomerase activity"/>
    <property type="evidence" value="ECO:0007669"/>
    <property type="project" value="TreeGrafter"/>
</dbReference>
<dbReference type="InterPro" id="IPR013766">
    <property type="entry name" value="Thioredoxin_domain"/>
</dbReference>
<dbReference type="Gene3D" id="1.20.1150.12">
    <property type="entry name" value="Endoplasmic reticulum resident protein 29, C-terminal domain"/>
    <property type="match status" value="1"/>
</dbReference>
<dbReference type="InterPro" id="IPR036249">
    <property type="entry name" value="Thioredoxin-like_sf"/>
</dbReference>
<dbReference type="Proteomes" id="UP000078348">
    <property type="component" value="Unassembled WGS sequence"/>
</dbReference>
<dbReference type="PANTHER" id="PTHR45672">
    <property type="entry name" value="PROTEIN DISULFIDE-ISOMERASE C17H9.14C-RELATED"/>
    <property type="match status" value="1"/>
</dbReference>
<dbReference type="PROSITE" id="PS51352">
    <property type="entry name" value="THIOREDOXIN_2"/>
    <property type="match status" value="1"/>
</dbReference>
<dbReference type="Gene3D" id="3.40.30.10">
    <property type="entry name" value="Glutaredoxin"/>
    <property type="match status" value="1"/>
</dbReference>
<gene>
    <name evidence="4" type="ORF">AV274_6013</name>
</gene>
<proteinExistence type="predicted"/>
<evidence type="ECO:0000256" key="1">
    <source>
        <dbReference type="SAM" id="MobiDB-lite"/>
    </source>
</evidence>
<feature type="compositionally biased region" description="Basic and acidic residues" evidence="1">
    <location>
        <begin position="332"/>
        <end position="410"/>
    </location>
</feature>
<dbReference type="CDD" id="cd02961">
    <property type="entry name" value="PDI_a_family"/>
    <property type="match status" value="1"/>
</dbReference>
<dbReference type="GO" id="GO:0005783">
    <property type="term" value="C:endoplasmic reticulum"/>
    <property type="evidence" value="ECO:0007669"/>
    <property type="project" value="TreeGrafter"/>
</dbReference>
<dbReference type="InterPro" id="IPR036356">
    <property type="entry name" value="ERp29_C_sf"/>
</dbReference>
<dbReference type="STRING" id="478820.A0A196S880"/>
<accession>A0A196S880</accession>
<name>A0A196S880_BLAHN</name>
<evidence type="ECO:0000313" key="5">
    <source>
        <dbReference type="Proteomes" id="UP000078348"/>
    </source>
</evidence>
<feature type="region of interest" description="Disordered" evidence="1">
    <location>
        <begin position="331"/>
        <end position="410"/>
    </location>
</feature>
<evidence type="ECO:0000256" key="2">
    <source>
        <dbReference type="SAM" id="SignalP"/>
    </source>
</evidence>
<evidence type="ECO:0000259" key="3">
    <source>
        <dbReference type="PROSITE" id="PS51352"/>
    </source>
</evidence>